<keyword evidence="1" id="KW-0812">Transmembrane</keyword>
<name>A0A7W4VMY0_9HYPH</name>
<evidence type="ECO:0000313" key="3">
    <source>
        <dbReference type="Proteomes" id="UP000532010"/>
    </source>
</evidence>
<sequence>MPGIHDSCFSALILRRSRSNRLEGASREHWCLLRDGRLGNLLRMRAAGVRLRLVLILFLTLVLSWAISWFILVHRGARSRGVADAGRGAVPPQVSHACDRGWPILAQIQVR</sequence>
<keyword evidence="1" id="KW-1133">Transmembrane helix</keyword>
<dbReference type="AlphaFoldDB" id="A0A7W4VMY0"/>
<keyword evidence="3" id="KW-1185">Reference proteome</keyword>
<feature type="transmembrane region" description="Helical" evidence="1">
    <location>
        <begin position="53"/>
        <end position="72"/>
    </location>
</feature>
<proteinExistence type="predicted"/>
<dbReference type="Proteomes" id="UP000532010">
    <property type="component" value="Unassembled WGS sequence"/>
</dbReference>
<keyword evidence="1" id="KW-0472">Membrane</keyword>
<evidence type="ECO:0000313" key="2">
    <source>
        <dbReference type="EMBL" id="MBB3020133.1"/>
    </source>
</evidence>
<protein>
    <submittedName>
        <fullName evidence="2">Uncharacterized protein</fullName>
    </submittedName>
</protein>
<gene>
    <name evidence="2" type="ORF">FHR70_003214</name>
</gene>
<comment type="caution">
    <text evidence="2">The sequence shown here is derived from an EMBL/GenBank/DDBJ whole genome shotgun (WGS) entry which is preliminary data.</text>
</comment>
<organism evidence="2 3">
    <name type="scientific">Microvirga lupini</name>
    <dbReference type="NCBI Taxonomy" id="420324"/>
    <lineage>
        <taxon>Bacteria</taxon>
        <taxon>Pseudomonadati</taxon>
        <taxon>Pseudomonadota</taxon>
        <taxon>Alphaproteobacteria</taxon>
        <taxon>Hyphomicrobiales</taxon>
        <taxon>Methylobacteriaceae</taxon>
        <taxon>Microvirga</taxon>
    </lineage>
</organism>
<evidence type="ECO:0000256" key="1">
    <source>
        <dbReference type="SAM" id="Phobius"/>
    </source>
</evidence>
<reference evidence="2 3" key="1">
    <citation type="submission" date="2020-08" db="EMBL/GenBank/DDBJ databases">
        <title>The Agave Microbiome: Exploring the role of microbial communities in plant adaptations to desert environments.</title>
        <authorList>
            <person name="Partida-Martinez L.P."/>
        </authorList>
    </citation>
    <scope>NUCLEOTIDE SEQUENCE [LARGE SCALE GENOMIC DNA]</scope>
    <source>
        <strain evidence="2 3">AT3.9</strain>
    </source>
</reference>
<dbReference type="EMBL" id="JACHWB010000004">
    <property type="protein sequence ID" value="MBB3020133.1"/>
    <property type="molecule type" value="Genomic_DNA"/>
</dbReference>
<accession>A0A7W4VMY0</accession>